<feature type="compositionally biased region" description="Low complexity" evidence="1">
    <location>
        <begin position="81"/>
        <end position="94"/>
    </location>
</feature>
<keyword evidence="3" id="KW-1185">Reference proteome</keyword>
<dbReference type="Proteomes" id="UP000694863">
    <property type="component" value="Unplaced"/>
</dbReference>
<feature type="transmembrane region" description="Helical" evidence="2">
    <location>
        <begin position="15"/>
        <end position="37"/>
    </location>
</feature>
<organism evidence="3 4">
    <name type="scientific">Echinops telfairi</name>
    <name type="common">Lesser hedgehog tenrec</name>
    <dbReference type="NCBI Taxonomy" id="9371"/>
    <lineage>
        <taxon>Eukaryota</taxon>
        <taxon>Metazoa</taxon>
        <taxon>Chordata</taxon>
        <taxon>Craniata</taxon>
        <taxon>Vertebrata</taxon>
        <taxon>Euteleostomi</taxon>
        <taxon>Mammalia</taxon>
        <taxon>Eutheria</taxon>
        <taxon>Afrotheria</taxon>
        <taxon>Tenrecidae</taxon>
        <taxon>Tenrecinae</taxon>
        <taxon>Echinops</taxon>
    </lineage>
</organism>
<proteinExistence type="predicted"/>
<protein>
    <submittedName>
        <fullName evidence="4">SLP adapter and CSK-interacting membrane protein</fullName>
    </submittedName>
</protein>
<sequence length="159" mass="18382">MVWVSPAMDWWKDNFWLILAVTIIIVSMGLGLILFFVCRRQLRQGKEWKITRSLRRNQREEETMYENVLNQVPAQLPPLPLRDLPSPELSSPRETPVQPPVTYSSLHKVRNTKTASIPSSIEYEDDYDDVEIPTTIGNHQFETTISSFCQAEKGSRSVF</sequence>
<dbReference type="PANTHER" id="PTHR12044">
    <property type="entry name" value="BCL2 INTERACTING MEDIATOR OF CELL DEATH"/>
    <property type="match status" value="1"/>
</dbReference>
<dbReference type="InterPro" id="IPR028181">
    <property type="entry name" value="SCIMP"/>
</dbReference>
<keyword evidence="2" id="KW-0812">Transmembrane</keyword>
<dbReference type="RefSeq" id="XP_012863633.2">
    <property type="nucleotide sequence ID" value="XM_013008179.2"/>
</dbReference>
<dbReference type="Pfam" id="PF15050">
    <property type="entry name" value="SCIMP"/>
    <property type="match status" value="1"/>
</dbReference>
<dbReference type="InterPro" id="IPR052133">
    <property type="entry name" value="Immune_Signaling-Apoptosis_Reg"/>
</dbReference>
<feature type="region of interest" description="Disordered" evidence="1">
    <location>
        <begin position="76"/>
        <end position="101"/>
    </location>
</feature>
<reference evidence="4" key="1">
    <citation type="submission" date="2025-08" db="UniProtKB">
        <authorList>
            <consortium name="RefSeq"/>
        </authorList>
    </citation>
    <scope>IDENTIFICATION</scope>
</reference>
<accession>A0ABM0ZTM7</accession>
<evidence type="ECO:0000256" key="1">
    <source>
        <dbReference type="SAM" id="MobiDB-lite"/>
    </source>
</evidence>
<dbReference type="GeneID" id="101654155"/>
<name>A0ABM0ZTM7_ECHTE</name>
<dbReference type="PANTHER" id="PTHR12044:SF11">
    <property type="entry name" value="SLP ADAPTER AND CSK-INTERACTING MEMBRANE PROTEIN"/>
    <property type="match status" value="1"/>
</dbReference>
<gene>
    <name evidence="4" type="primary">LOC101654155</name>
</gene>
<keyword evidence="2" id="KW-0472">Membrane</keyword>
<evidence type="ECO:0000313" key="4">
    <source>
        <dbReference type="RefSeq" id="XP_012863633.2"/>
    </source>
</evidence>
<evidence type="ECO:0000256" key="2">
    <source>
        <dbReference type="SAM" id="Phobius"/>
    </source>
</evidence>
<evidence type="ECO:0000313" key="3">
    <source>
        <dbReference type="Proteomes" id="UP000694863"/>
    </source>
</evidence>
<keyword evidence="2" id="KW-1133">Transmembrane helix</keyword>